<sequence length="94" mass="10481">ELLGFDRASKTLEWLLVKSKKAIEELSAENGIMSDNNSNYHNNKQSLSSSNLTSDQIDQDAHVVCKRALSLNCVDSISTKRPKNFQKSPGLDKE</sequence>
<feature type="region of interest" description="Disordered" evidence="1">
    <location>
        <begin position="32"/>
        <end position="53"/>
    </location>
</feature>
<feature type="non-terminal residue" evidence="3">
    <location>
        <position position="94"/>
    </location>
</feature>
<feature type="domain" description="TCP" evidence="2">
    <location>
        <begin position="1"/>
        <end position="26"/>
    </location>
</feature>
<dbReference type="AlphaFoldDB" id="D6PVL2"/>
<feature type="non-terminal residue" evidence="3">
    <location>
        <position position="1"/>
    </location>
</feature>
<dbReference type="Pfam" id="PF03634">
    <property type="entry name" value="TCP"/>
    <property type="match status" value="1"/>
</dbReference>
<dbReference type="EMBL" id="GU982248">
    <property type="protein sequence ID" value="ADG62445.1"/>
    <property type="molecule type" value="Genomic_DNA"/>
</dbReference>
<evidence type="ECO:0000313" key="3">
    <source>
        <dbReference type="EMBL" id="ADG62445.1"/>
    </source>
</evidence>
<protein>
    <submittedName>
        <fullName evidence="3">CYCLOIDEA-like protein</fullName>
    </submittedName>
</protein>
<evidence type="ECO:0000256" key="1">
    <source>
        <dbReference type="SAM" id="MobiDB-lite"/>
    </source>
</evidence>
<feature type="compositionally biased region" description="Polar residues" evidence="1">
    <location>
        <begin position="33"/>
        <end position="53"/>
    </location>
</feature>
<proteinExistence type="predicted"/>
<name>D6PVL2_9ROSI</name>
<dbReference type="InterPro" id="IPR017887">
    <property type="entry name" value="TF_TCP_subgr"/>
</dbReference>
<organism evidence="3">
    <name type="scientific">Diacidia galphimioides</name>
    <dbReference type="NCBI Taxonomy" id="754128"/>
    <lineage>
        <taxon>Eukaryota</taxon>
        <taxon>Viridiplantae</taxon>
        <taxon>Streptophyta</taxon>
        <taxon>Embryophyta</taxon>
        <taxon>Tracheophyta</taxon>
        <taxon>Spermatophyta</taxon>
        <taxon>Magnoliopsida</taxon>
        <taxon>eudicotyledons</taxon>
        <taxon>Gunneridae</taxon>
        <taxon>Pentapetalae</taxon>
        <taxon>rosids</taxon>
        <taxon>fabids</taxon>
        <taxon>Malpighiales</taxon>
        <taxon>Malpighiaceae</taxon>
        <taxon>Diacidia</taxon>
    </lineage>
</organism>
<reference evidence="3" key="1">
    <citation type="journal article" date="2010" name="Proc. Natl. Acad. Sci. U.S.A.">
        <title>Floral symmetry genes and the origin and maintenance of zygomorphy in a plant-pollinator mutualism.</title>
        <authorList>
            <person name="Zhang W."/>
            <person name="Kramer E.M."/>
            <person name="Davis C.C."/>
        </authorList>
    </citation>
    <scope>NUCLEOTIDE SEQUENCE</scope>
</reference>
<dbReference type="PROSITE" id="PS51369">
    <property type="entry name" value="TCP"/>
    <property type="match status" value="1"/>
</dbReference>
<evidence type="ECO:0000259" key="2">
    <source>
        <dbReference type="PROSITE" id="PS51369"/>
    </source>
</evidence>
<accession>D6PVL2</accession>
<gene>
    <name evidence="3" type="primary">CYC2A</name>
</gene>